<organism evidence="3 4">
    <name type="scientific">Winogradskyella pulchriflava</name>
    <dbReference type="NCBI Taxonomy" id="1110688"/>
    <lineage>
        <taxon>Bacteria</taxon>
        <taxon>Pseudomonadati</taxon>
        <taxon>Bacteroidota</taxon>
        <taxon>Flavobacteriia</taxon>
        <taxon>Flavobacteriales</taxon>
        <taxon>Flavobacteriaceae</taxon>
        <taxon>Winogradskyella</taxon>
    </lineage>
</organism>
<dbReference type="Pfam" id="PF03703">
    <property type="entry name" value="bPH_2"/>
    <property type="match status" value="1"/>
</dbReference>
<dbReference type="PANTHER" id="PTHR34473:SF2">
    <property type="entry name" value="UPF0699 TRANSMEMBRANE PROTEIN YDBT"/>
    <property type="match status" value="1"/>
</dbReference>
<evidence type="ECO:0000313" key="4">
    <source>
        <dbReference type="Proteomes" id="UP001589832"/>
    </source>
</evidence>
<evidence type="ECO:0000256" key="1">
    <source>
        <dbReference type="SAM" id="Phobius"/>
    </source>
</evidence>
<sequence>MNFTNLQIETESLPKIDEVNLKPIAKSYLKIIALNKLVYYIALVGLTFIVKLIIEKKSEVQIDLWYIIFVVIGFCMVNFIVALLAFRKRKYAVREHDIIYSKGLLMHSITTIPISRIQHVEESRSWLARYFGLSTLKIFTAGESGSDLSIKGLEHLEAKGINDFISARVNGNN</sequence>
<evidence type="ECO:0000259" key="2">
    <source>
        <dbReference type="Pfam" id="PF03703"/>
    </source>
</evidence>
<dbReference type="InterPro" id="IPR005182">
    <property type="entry name" value="YdbS-like_PH"/>
</dbReference>
<comment type="caution">
    <text evidence="3">The sequence shown here is derived from an EMBL/GenBank/DDBJ whole genome shotgun (WGS) entry which is preliminary data.</text>
</comment>
<dbReference type="RefSeq" id="WP_386061908.1">
    <property type="nucleotide sequence ID" value="NZ_JBHLTQ010000003.1"/>
</dbReference>
<feature type="domain" description="YdbS-like PH" evidence="2">
    <location>
        <begin position="87"/>
        <end position="153"/>
    </location>
</feature>
<accession>A0ABV6Q7Z6</accession>
<keyword evidence="1" id="KW-0812">Transmembrane</keyword>
<keyword evidence="4" id="KW-1185">Reference proteome</keyword>
<gene>
    <name evidence="3" type="ORF">ACFFGA_07475</name>
</gene>
<dbReference type="EMBL" id="JBHLTQ010000003">
    <property type="protein sequence ID" value="MFC0604388.1"/>
    <property type="molecule type" value="Genomic_DNA"/>
</dbReference>
<name>A0ABV6Q7Z6_9FLAO</name>
<keyword evidence="1" id="KW-0472">Membrane</keyword>
<feature type="transmembrane region" description="Helical" evidence="1">
    <location>
        <begin position="66"/>
        <end position="86"/>
    </location>
</feature>
<dbReference type="Proteomes" id="UP001589832">
    <property type="component" value="Unassembled WGS sequence"/>
</dbReference>
<dbReference type="PANTHER" id="PTHR34473">
    <property type="entry name" value="UPF0699 TRANSMEMBRANE PROTEIN YDBS"/>
    <property type="match status" value="1"/>
</dbReference>
<feature type="transmembrane region" description="Helical" evidence="1">
    <location>
        <begin position="37"/>
        <end position="54"/>
    </location>
</feature>
<evidence type="ECO:0000313" key="3">
    <source>
        <dbReference type="EMBL" id="MFC0604388.1"/>
    </source>
</evidence>
<protein>
    <submittedName>
        <fullName evidence="3">PH domain-containing protein</fullName>
    </submittedName>
</protein>
<proteinExistence type="predicted"/>
<keyword evidence="1" id="KW-1133">Transmembrane helix</keyword>
<reference evidence="3 4" key="1">
    <citation type="submission" date="2024-09" db="EMBL/GenBank/DDBJ databases">
        <authorList>
            <person name="Sun Q."/>
            <person name="Mori K."/>
        </authorList>
    </citation>
    <scope>NUCLEOTIDE SEQUENCE [LARGE SCALE GENOMIC DNA]</scope>
    <source>
        <strain evidence="3 4">NCAIM B.02481</strain>
    </source>
</reference>